<comment type="subcellular location">
    <subcellularLocation>
        <location evidence="1">Cell membrane</location>
        <topology evidence="1">Multi-pass membrane protein</topology>
    </subcellularLocation>
</comment>
<feature type="transmembrane region" description="Helical" evidence="8">
    <location>
        <begin position="86"/>
        <end position="109"/>
    </location>
</feature>
<accession>A0A1U7M5Q7</accession>
<dbReference type="Proteomes" id="UP000186112">
    <property type="component" value="Unassembled WGS sequence"/>
</dbReference>
<dbReference type="GO" id="GO:0005886">
    <property type="term" value="C:plasma membrane"/>
    <property type="evidence" value="ECO:0007669"/>
    <property type="project" value="UniProtKB-SubCell"/>
</dbReference>
<reference evidence="9 10" key="1">
    <citation type="submission" date="2016-02" db="EMBL/GenBank/DDBJ databases">
        <title>Genome sequence of Tissierella creatinophila DSM 6911.</title>
        <authorList>
            <person name="Poehlein A."/>
            <person name="Daniel R."/>
        </authorList>
    </citation>
    <scope>NUCLEOTIDE SEQUENCE [LARGE SCALE GENOMIC DNA]</scope>
    <source>
        <strain evidence="9 10">DSM 6911</strain>
    </source>
</reference>
<evidence type="ECO:0000256" key="6">
    <source>
        <dbReference type="ARBA" id="ARBA00022989"/>
    </source>
</evidence>
<organism evidence="9 10">
    <name type="scientific">Tissierella creatinophila DSM 6911</name>
    <dbReference type="NCBI Taxonomy" id="1123403"/>
    <lineage>
        <taxon>Bacteria</taxon>
        <taxon>Bacillati</taxon>
        <taxon>Bacillota</taxon>
        <taxon>Tissierellia</taxon>
        <taxon>Tissierellales</taxon>
        <taxon>Tissierellaceae</taxon>
        <taxon>Tissierella</taxon>
    </lineage>
</organism>
<dbReference type="InterPro" id="IPR002549">
    <property type="entry name" value="AI-2E-like"/>
</dbReference>
<feature type="transmembrane region" description="Helical" evidence="8">
    <location>
        <begin position="300"/>
        <end position="319"/>
    </location>
</feature>
<evidence type="ECO:0000313" key="9">
    <source>
        <dbReference type="EMBL" id="OLS02652.1"/>
    </source>
</evidence>
<evidence type="ECO:0000256" key="7">
    <source>
        <dbReference type="ARBA" id="ARBA00023136"/>
    </source>
</evidence>
<evidence type="ECO:0000256" key="8">
    <source>
        <dbReference type="SAM" id="Phobius"/>
    </source>
</evidence>
<protein>
    <submittedName>
        <fullName evidence="9">Pheromone autoinducer 2 transporter</fullName>
    </submittedName>
</protein>
<keyword evidence="4" id="KW-1003">Cell membrane</keyword>
<feature type="transmembrane region" description="Helical" evidence="8">
    <location>
        <begin position="242"/>
        <end position="262"/>
    </location>
</feature>
<proteinExistence type="inferred from homology"/>
<feature type="transmembrane region" description="Helical" evidence="8">
    <location>
        <begin position="7"/>
        <end position="25"/>
    </location>
</feature>
<evidence type="ECO:0000256" key="2">
    <source>
        <dbReference type="ARBA" id="ARBA00009773"/>
    </source>
</evidence>
<dbReference type="AlphaFoldDB" id="A0A1U7M5Q7"/>
<keyword evidence="7 8" id="KW-0472">Membrane</keyword>
<evidence type="ECO:0000256" key="1">
    <source>
        <dbReference type="ARBA" id="ARBA00004651"/>
    </source>
</evidence>
<comment type="similarity">
    <text evidence="2">Belongs to the autoinducer-2 exporter (AI-2E) (TC 2.A.86) family.</text>
</comment>
<feature type="transmembrane region" description="Helical" evidence="8">
    <location>
        <begin position="268"/>
        <end position="293"/>
    </location>
</feature>
<keyword evidence="3" id="KW-0813">Transport</keyword>
<keyword evidence="5 8" id="KW-0812">Transmembrane</keyword>
<dbReference type="PANTHER" id="PTHR21716:SF53">
    <property type="entry name" value="PERMEASE PERM-RELATED"/>
    <property type="match status" value="1"/>
</dbReference>
<evidence type="ECO:0000313" key="10">
    <source>
        <dbReference type="Proteomes" id="UP000186112"/>
    </source>
</evidence>
<name>A0A1U7M5Q7_TISCR</name>
<feature type="transmembrane region" description="Helical" evidence="8">
    <location>
        <begin position="331"/>
        <end position="357"/>
    </location>
</feature>
<feature type="transmembrane region" description="Helical" evidence="8">
    <location>
        <begin position="174"/>
        <end position="197"/>
    </location>
</feature>
<sequence length="381" mass="42876">MEIKTNRMKRLMFLIFFAILIWWIFDNIKFVGKGFNLFLGIIAPFIVGLVIAFILNKPMSFIEEKLFYKGKVFGGLKEKYKRPISFLLTLILFIVTIAVVLALVIPNLIGAGEELADKLPRYWKNMQEYIEKSSIKYSKINDLIQDIDFDEINKNIYSFVKGGLLNWLGSTFSVFSSVVGVMVSSALGFVFAVYFLLQKETLIQGLKKLIYAIFPLKVARKICYIGTVTRNSFSQFLTGQTLDALILGGLFFVAMMIFRFPYALMVSIIIAISAFIPIVGSFVGLFIGAFLIFVESPKMAGFFIILFFTLQQIEGNLIYPKIVGKASGLSSVWILAAVTLGGSLMGIVGIILFVPLFSVIQKLLSEYVDEKLKEKEIEIID</sequence>
<dbReference type="PANTHER" id="PTHR21716">
    <property type="entry name" value="TRANSMEMBRANE PROTEIN"/>
    <property type="match status" value="1"/>
</dbReference>
<comment type="caution">
    <text evidence="9">The sequence shown here is derived from an EMBL/GenBank/DDBJ whole genome shotgun (WGS) entry which is preliminary data.</text>
</comment>
<dbReference type="GO" id="GO:0055085">
    <property type="term" value="P:transmembrane transport"/>
    <property type="evidence" value="ECO:0007669"/>
    <property type="project" value="TreeGrafter"/>
</dbReference>
<keyword evidence="6 8" id="KW-1133">Transmembrane helix</keyword>
<keyword evidence="10" id="KW-1185">Reference proteome</keyword>
<evidence type="ECO:0000256" key="4">
    <source>
        <dbReference type="ARBA" id="ARBA00022475"/>
    </source>
</evidence>
<dbReference type="EMBL" id="LTDM01000022">
    <property type="protein sequence ID" value="OLS02652.1"/>
    <property type="molecule type" value="Genomic_DNA"/>
</dbReference>
<dbReference type="Pfam" id="PF01594">
    <property type="entry name" value="AI-2E_transport"/>
    <property type="match status" value="1"/>
</dbReference>
<gene>
    <name evidence="9" type="ORF">TICRE_14530</name>
</gene>
<dbReference type="OrthoDB" id="9793390at2"/>
<evidence type="ECO:0000256" key="5">
    <source>
        <dbReference type="ARBA" id="ARBA00022692"/>
    </source>
</evidence>
<feature type="transmembrane region" description="Helical" evidence="8">
    <location>
        <begin position="37"/>
        <end position="55"/>
    </location>
</feature>
<dbReference type="RefSeq" id="WP_075726588.1">
    <property type="nucleotide sequence ID" value="NZ_LTDM01000022.1"/>
</dbReference>
<evidence type="ECO:0000256" key="3">
    <source>
        <dbReference type="ARBA" id="ARBA00022448"/>
    </source>
</evidence>